<name>A0ABS6DBP6_9ENTR</name>
<dbReference type="InterPro" id="IPR002954">
    <property type="entry name" value="Salm_SPAgM"/>
</dbReference>
<accession>A0ABS6DBP6</accession>
<organism evidence="1 2">
    <name type="scientific">Cedecea davisae</name>
    <dbReference type="NCBI Taxonomy" id="158484"/>
    <lineage>
        <taxon>Bacteria</taxon>
        <taxon>Pseudomonadati</taxon>
        <taxon>Pseudomonadota</taxon>
        <taxon>Gammaproteobacteria</taxon>
        <taxon>Enterobacterales</taxon>
        <taxon>Enterobacteriaceae</taxon>
        <taxon>Cedecea</taxon>
    </lineage>
</organism>
<comment type="caution">
    <text evidence="1">The sequence shown here is derived from an EMBL/GenBank/DDBJ whole genome shotgun (WGS) entry which is preliminary data.</text>
</comment>
<reference evidence="1 2" key="1">
    <citation type="submission" date="2021-04" db="EMBL/GenBank/DDBJ databases">
        <authorList>
            <person name="Seiffert S.N."/>
        </authorList>
    </citation>
    <scope>NUCLEOTIDE SEQUENCE [LARGE SCALE GENOMIC DNA]</scope>
    <source>
        <strain evidence="1 2">1</strain>
    </source>
</reference>
<dbReference type="EMBL" id="JAGRYU010000002">
    <property type="protein sequence ID" value="MBU4680538.1"/>
    <property type="molecule type" value="Genomic_DNA"/>
</dbReference>
<dbReference type="Proteomes" id="UP000686327">
    <property type="component" value="Unassembled WGS sequence"/>
</dbReference>
<protein>
    <recommendedName>
        <fullName evidence="3">Type III secretion system protein SpaM</fullName>
    </recommendedName>
</protein>
<dbReference type="Pfam" id="PF02090">
    <property type="entry name" value="SPAM"/>
    <property type="match status" value="1"/>
</dbReference>
<sequence>MRHKINALIVRSEFNIQRNDVLIAKNENIHRSLVAQINKAYEEMSAIVTLMRNLYPNGLLNKEKLLAIQRRQGALKRKLAEMKMQSSQLEHQQEDCEKQKSSLVEKRKVLLRKMDKYQYLCASERKKKRLKEARIEESDTEERISWQR</sequence>
<keyword evidence="2" id="KW-1185">Reference proteome</keyword>
<evidence type="ECO:0008006" key="3">
    <source>
        <dbReference type="Google" id="ProtNLM"/>
    </source>
</evidence>
<evidence type="ECO:0000313" key="2">
    <source>
        <dbReference type="Proteomes" id="UP000686327"/>
    </source>
</evidence>
<evidence type="ECO:0000313" key="1">
    <source>
        <dbReference type="EMBL" id="MBU4680538.1"/>
    </source>
</evidence>
<reference evidence="2" key="2">
    <citation type="submission" date="2023-07" db="EMBL/GenBank/DDBJ databases">
        <title>Cedecea davisae an AmpC producer and its therapeutic implications.</title>
        <authorList>
            <person name="Notter J."/>
        </authorList>
    </citation>
    <scope>NUCLEOTIDE SEQUENCE [LARGE SCALE GENOMIC DNA]</scope>
    <source>
        <strain evidence="2">1</strain>
    </source>
</reference>
<gene>
    <name evidence="1" type="ORF">KC222_00735</name>
</gene>
<dbReference type="RefSeq" id="WP_216374244.1">
    <property type="nucleotide sequence ID" value="NZ_JAGRYT010000001.1"/>
</dbReference>
<proteinExistence type="predicted"/>